<feature type="region of interest" description="Disordered" evidence="1">
    <location>
        <begin position="1"/>
        <end position="27"/>
    </location>
</feature>
<accession>A0ABX1BY28</accession>
<keyword evidence="4" id="KW-1185">Reference proteome</keyword>
<dbReference type="Proteomes" id="UP000695264">
    <property type="component" value="Unassembled WGS sequence"/>
</dbReference>
<dbReference type="Pfam" id="PF13349">
    <property type="entry name" value="DUF4097"/>
    <property type="match status" value="1"/>
</dbReference>
<evidence type="ECO:0000259" key="2">
    <source>
        <dbReference type="Pfam" id="PF13349"/>
    </source>
</evidence>
<evidence type="ECO:0000256" key="1">
    <source>
        <dbReference type="SAM" id="MobiDB-lite"/>
    </source>
</evidence>
<feature type="compositionally biased region" description="Basic and acidic residues" evidence="1">
    <location>
        <begin position="86"/>
        <end position="98"/>
    </location>
</feature>
<comment type="caution">
    <text evidence="3">The sequence shown here is derived from an EMBL/GenBank/DDBJ whole genome shotgun (WGS) entry which is preliminary data.</text>
</comment>
<feature type="domain" description="DUF4097" evidence="2">
    <location>
        <begin position="167"/>
        <end position="288"/>
    </location>
</feature>
<protein>
    <submittedName>
        <fullName evidence="3">DUF4097 domain-containing protein</fullName>
    </submittedName>
</protein>
<dbReference type="InterPro" id="IPR025164">
    <property type="entry name" value="Toastrack_DUF4097"/>
</dbReference>
<proteinExistence type="predicted"/>
<organism evidence="3 4">
    <name type="scientific">Streptomyces zingiberis</name>
    <dbReference type="NCBI Taxonomy" id="2053010"/>
    <lineage>
        <taxon>Bacteria</taxon>
        <taxon>Bacillati</taxon>
        <taxon>Actinomycetota</taxon>
        <taxon>Actinomycetes</taxon>
        <taxon>Kitasatosporales</taxon>
        <taxon>Streptomycetaceae</taxon>
        <taxon>Streptomyces</taxon>
    </lineage>
</organism>
<sequence length="295" mass="30215">MIPQHRTHQSGPAAPVSRRSHDSRVVSGPRRRAVFAAGGVLVLVAGLSGCGADAGEDGAPERRSFAFSGKTLTIDAGNTSLDLLPDDGKGAGDGDGKAGGDGGASGDVRVTRWFSGWSALGGGVKQVWEMKGNTLRLDTDCQGLIDNCDSRHEVRVPRGVAVVVNGDNGSVTATGFDTGLSLTTGNGSVRVRDVSGALRLETDNGKVKGTGVTSRQVSATANNGSVEVGFRSVPGRVDTVTDNGSISLGLPDAAYRVETRTGNGRVDVSVDRDSGSAHHITARTGNGRISIQPAD</sequence>
<evidence type="ECO:0000313" key="3">
    <source>
        <dbReference type="EMBL" id="NJP99568.1"/>
    </source>
</evidence>
<feature type="region of interest" description="Disordered" evidence="1">
    <location>
        <begin position="78"/>
        <end position="104"/>
    </location>
</feature>
<dbReference type="RefSeq" id="WP_168100181.1">
    <property type="nucleotide sequence ID" value="NZ_JAATEN010000002.1"/>
</dbReference>
<evidence type="ECO:0000313" key="4">
    <source>
        <dbReference type="Proteomes" id="UP000695264"/>
    </source>
</evidence>
<name>A0ABX1BY28_9ACTN</name>
<reference evidence="3 4" key="1">
    <citation type="submission" date="2020-03" db="EMBL/GenBank/DDBJ databases">
        <title>WGS of actinomycetes isolated from Thailand.</title>
        <authorList>
            <person name="Thawai C."/>
        </authorList>
    </citation>
    <scope>NUCLEOTIDE SEQUENCE [LARGE SCALE GENOMIC DNA]</scope>
    <source>
        <strain evidence="3 4">PLAI 1-29</strain>
    </source>
</reference>
<gene>
    <name evidence="3" type="ORF">HCK00_03170</name>
</gene>
<dbReference type="EMBL" id="JAATEN010000002">
    <property type="protein sequence ID" value="NJP99568.1"/>
    <property type="molecule type" value="Genomic_DNA"/>
</dbReference>